<organism evidence="1 2">
    <name type="scientific">Cirrhinus mrigala</name>
    <name type="common">Mrigala</name>
    <dbReference type="NCBI Taxonomy" id="683832"/>
    <lineage>
        <taxon>Eukaryota</taxon>
        <taxon>Metazoa</taxon>
        <taxon>Chordata</taxon>
        <taxon>Craniata</taxon>
        <taxon>Vertebrata</taxon>
        <taxon>Euteleostomi</taxon>
        <taxon>Actinopterygii</taxon>
        <taxon>Neopterygii</taxon>
        <taxon>Teleostei</taxon>
        <taxon>Ostariophysi</taxon>
        <taxon>Cypriniformes</taxon>
        <taxon>Cyprinidae</taxon>
        <taxon>Labeoninae</taxon>
        <taxon>Labeonini</taxon>
        <taxon>Cirrhinus</taxon>
    </lineage>
</organism>
<protein>
    <submittedName>
        <fullName evidence="1">Uncharacterized protein</fullName>
    </submittedName>
</protein>
<reference evidence="1 2" key="1">
    <citation type="submission" date="2024-05" db="EMBL/GenBank/DDBJ databases">
        <title>Genome sequencing and assembly of Indian major carp, Cirrhinus mrigala (Hamilton, 1822).</title>
        <authorList>
            <person name="Mohindra V."/>
            <person name="Chowdhury L.M."/>
            <person name="Lal K."/>
            <person name="Jena J.K."/>
        </authorList>
    </citation>
    <scope>NUCLEOTIDE SEQUENCE [LARGE SCALE GENOMIC DNA]</scope>
    <source>
        <strain evidence="1">CM1030</strain>
        <tissue evidence="1">Blood</tissue>
    </source>
</reference>
<feature type="non-terminal residue" evidence="1">
    <location>
        <position position="1"/>
    </location>
</feature>
<dbReference type="Proteomes" id="UP001529510">
    <property type="component" value="Unassembled WGS sequence"/>
</dbReference>
<comment type="caution">
    <text evidence="1">The sequence shown here is derived from an EMBL/GenBank/DDBJ whole genome shotgun (WGS) entry which is preliminary data.</text>
</comment>
<accession>A0ABD0NXD9</accession>
<feature type="non-terminal residue" evidence="1">
    <location>
        <position position="59"/>
    </location>
</feature>
<name>A0ABD0NXD9_CIRMR</name>
<evidence type="ECO:0000313" key="1">
    <source>
        <dbReference type="EMBL" id="KAL0166549.1"/>
    </source>
</evidence>
<keyword evidence="2" id="KW-1185">Reference proteome</keyword>
<dbReference type="EMBL" id="JAMKFB020000019">
    <property type="protein sequence ID" value="KAL0166549.1"/>
    <property type="molecule type" value="Genomic_DNA"/>
</dbReference>
<evidence type="ECO:0000313" key="2">
    <source>
        <dbReference type="Proteomes" id="UP001529510"/>
    </source>
</evidence>
<sequence>FDGWGPQEVAALFDNFSHSTQPQGDKPPEIRIAERRVNIMSALDYEDIQRHRGRGGDPP</sequence>
<dbReference type="AlphaFoldDB" id="A0ABD0NXD9"/>
<gene>
    <name evidence="1" type="ORF">M9458_038393</name>
</gene>
<proteinExistence type="predicted"/>